<reference evidence="1 2" key="1">
    <citation type="submission" date="2011-10" db="EMBL/GenBank/DDBJ databases">
        <title>Whole genome sequence of Selenomonas ruminantium subsp. lactilytica TAM6421.</title>
        <authorList>
            <person name="Oguchi A."/>
            <person name="Ankai A."/>
            <person name="Kaneko J."/>
            <person name="Yamada-Narita S."/>
            <person name="Fukui S."/>
            <person name="Takahashi M."/>
            <person name="Onodera T."/>
            <person name="Kojima S."/>
            <person name="Fushimi T."/>
            <person name="Abe N."/>
            <person name="Kamio Y."/>
            <person name="Yamazaki S."/>
            <person name="Fujita N."/>
        </authorList>
    </citation>
    <scope>NUCLEOTIDE SEQUENCE [LARGE SCALE GENOMIC DNA]</scope>
    <source>
        <strain evidence="2">NBRC 103574 / TAM6421</strain>
    </source>
</reference>
<evidence type="ECO:0000313" key="1">
    <source>
        <dbReference type="EMBL" id="BAL83051.1"/>
    </source>
</evidence>
<dbReference type="KEGG" id="sri:SELR_13430"/>
<dbReference type="Proteomes" id="UP000007887">
    <property type="component" value="Chromosome"/>
</dbReference>
<dbReference type="EMBL" id="AP012292">
    <property type="protein sequence ID" value="BAL83051.1"/>
    <property type="molecule type" value="Genomic_DNA"/>
</dbReference>
<dbReference type="PATRIC" id="fig|927704.6.peg.1383"/>
<proteinExistence type="predicted"/>
<dbReference type="RefSeq" id="WP_014424488.1">
    <property type="nucleotide sequence ID" value="NC_017068.1"/>
</dbReference>
<dbReference type="AlphaFoldDB" id="I0GQL4"/>
<sequence>MSKITIFNSWDYLDNPDDGYESWQFEKNQLLNYFRRQPTEGQVIMQGTVGCWNGTFPAGKAGIINLLLSKLLESADDVEIYDDNGHLFIRTFHHDGTNIFEVKILTPAGLSVLEAYSEGHGRWQDISEKELHDKLMHNSRYTHLPYYAKHMGLTAAKTA</sequence>
<protein>
    <submittedName>
        <fullName evidence="1">Uncharacterized protein</fullName>
    </submittedName>
</protein>
<organism evidence="1 2">
    <name type="scientific">Selenomonas ruminantium subsp. lactilytica (strain NBRC 103574 / TAM6421)</name>
    <dbReference type="NCBI Taxonomy" id="927704"/>
    <lineage>
        <taxon>Bacteria</taxon>
        <taxon>Bacillati</taxon>
        <taxon>Bacillota</taxon>
        <taxon>Negativicutes</taxon>
        <taxon>Selenomonadales</taxon>
        <taxon>Selenomonadaceae</taxon>
        <taxon>Selenomonas</taxon>
    </lineage>
</organism>
<name>I0GQL4_SELRL</name>
<accession>I0GQL4</accession>
<evidence type="ECO:0000313" key="2">
    <source>
        <dbReference type="Proteomes" id="UP000007887"/>
    </source>
</evidence>
<dbReference type="HOGENOM" id="CLU_1659533_0_0_9"/>
<dbReference type="OrthoDB" id="1667210at2"/>
<gene>
    <name evidence="1" type="ordered locus">SELR_13430</name>
</gene>